<dbReference type="CDD" id="cd01335">
    <property type="entry name" value="Radical_SAM"/>
    <property type="match status" value="1"/>
</dbReference>
<evidence type="ECO:0000256" key="3">
    <source>
        <dbReference type="ARBA" id="ARBA00022691"/>
    </source>
</evidence>
<accession>A0A345YPQ6</accession>
<feature type="domain" description="Radical SAM core" evidence="7">
    <location>
        <begin position="32"/>
        <end position="183"/>
    </location>
</feature>
<dbReference type="Gene3D" id="3.20.20.70">
    <property type="entry name" value="Aldolase class I"/>
    <property type="match status" value="1"/>
</dbReference>
<evidence type="ECO:0000256" key="6">
    <source>
        <dbReference type="ARBA" id="ARBA00023014"/>
    </source>
</evidence>
<evidence type="ECO:0000313" key="8">
    <source>
        <dbReference type="EMBL" id="AXK45908.1"/>
    </source>
</evidence>
<dbReference type="InterPro" id="IPR013785">
    <property type="entry name" value="Aldolase_TIM"/>
</dbReference>
<dbReference type="SUPFAM" id="SSF102114">
    <property type="entry name" value="Radical SAM enzymes"/>
    <property type="match status" value="1"/>
</dbReference>
<gene>
    <name evidence="8" type="ORF">DWV08_10000</name>
    <name evidence="9" type="ORF">DXU92_01750</name>
</gene>
<evidence type="ECO:0000313" key="10">
    <source>
        <dbReference type="Proteomes" id="UP000254236"/>
    </source>
</evidence>
<dbReference type="Proteomes" id="UP000254236">
    <property type="component" value="Chromosome"/>
</dbReference>
<dbReference type="Proteomes" id="UP000282185">
    <property type="component" value="Unassembled WGS sequence"/>
</dbReference>
<evidence type="ECO:0000259" key="7">
    <source>
        <dbReference type="Pfam" id="PF04055"/>
    </source>
</evidence>
<dbReference type="NCBIfam" id="TIGR02495">
    <property type="entry name" value="NrdG2"/>
    <property type="match status" value="1"/>
</dbReference>
<dbReference type="GO" id="GO:0051539">
    <property type="term" value="F:4 iron, 4 sulfur cluster binding"/>
    <property type="evidence" value="ECO:0007669"/>
    <property type="project" value="UniProtKB-KW"/>
</dbReference>
<dbReference type="InterPro" id="IPR012840">
    <property type="entry name" value="NrdG2"/>
</dbReference>
<dbReference type="KEGG" id="bsau:DWV08_10000"/>
<keyword evidence="3" id="KW-0949">S-adenosyl-L-methionine</keyword>
<evidence type="ECO:0000256" key="4">
    <source>
        <dbReference type="ARBA" id="ARBA00022723"/>
    </source>
</evidence>
<dbReference type="PANTHER" id="PTHR30352">
    <property type="entry name" value="PYRUVATE FORMATE-LYASE-ACTIVATING ENZYME"/>
    <property type="match status" value="1"/>
</dbReference>
<keyword evidence="4" id="KW-0479">Metal-binding</keyword>
<dbReference type="AlphaFoldDB" id="A0A345YPQ6"/>
<evidence type="ECO:0000256" key="1">
    <source>
        <dbReference type="ARBA" id="ARBA00001966"/>
    </source>
</evidence>
<dbReference type="InterPro" id="IPR058240">
    <property type="entry name" value="rSAM_sf"/>
</dbReference>
<reference evidence="9 11" key="2">
    <citation type="submission" date="2018-08" db="EMBL/GenBank/DDBJ databases">
        <title>Brachybacterium saurashtrense DSM 23186.</title>
        <authorList>
            <person name="Li Y."/>
        </authorList>
    </citation>
    <scope>NUCLEOTIDE SEQUENCE [LARGE SCALE GENOMIC DNA]</scope>
    <source>
        <strain evidence="9 11">DSM 23186</strain>
    </source>
</reference>
<sequence length="254" mass="26952">MSLDRVAAPDLQIAGLVPLSTVDWPGRLAATVFCQGCPWACSYCHNTAILDPRVPGAVAWSRLEQLLERRHGLLDAVVFSGGEATMQHALVPAVRRVREAGFAVGLHTGGAYPGRLATLLGVGREGARREAPLVDWIGFDVKASWSGYAALVDRPGSAAKAERSLGMLLHSGIDHELRMTVTPALLSEVSRVVEAVARVGGGSLVLQRARADGADAAFAAQLGRVGDWEERFAQTADAAVRRGESVGVRVSSRR</sequence>
<evidence type="ECO:0000256" key="5">
    <source>
        <dbReference type="ARBA" id="ARBA00023004"/>
    </source>
</evidence>
<dbReference type="SFLD" id="SFLDS00029">
    <property type="entry name" value="Radical_SAM"/>
    <property type="match status" value="1"/>
</dbReference>
<protein>
    <submittedName>
        <fullName evidence="9">Anaerobic ribonucleoside-triphosphate reductase activating protein</fullName>
    </submittedName>
</protein>
<comment type="cofactor">
    <cofactor evidence="1">
        <name>[4Fe-4S] cluster</name>
        <dbReference type="ChEBI" id="CHEBI:49883"/>
    </cofactor>
</comment>
<organism evidence="9 11">
    <name type="scientific">Brachybacterium saurashtrense</name>
    <dbReference type="NCBI Taxonomy" id="556288"/>
    <lineage>
        <taxon>Bacteria</taxon>
        <taxon>Bacillati</taxon>
        <taxon>Actinomycetota</taxon>
        <taxon>Actinomycetes</taxon>
        <taxon>Micrococcales</taxon>
        <taxon>Dermabacteraceae</taxon>
        <taxon>Brachybacterium</taxon>
    </lineage>
</organism>
<keyword evidence="2" id="KW-0004">4Fe-4S</keyword>
<dbReference type="OrthoDB" id="9782387at2"/>
<dbReference type="RefSeq" id="WP_115413649.1">
    <property type="nucleotide sequence ID" value="NZ_CP031356.1"/>
</dbReference>
<dbReference type="Pfam" id="PF04055">
    <property type="entry name" value="Radical_SAM"/>
    <property type="match status" value="1"/>
</dbReference>
<dbReference type="InterPro" id="IPR007197">
    <property type="entry name" value="rSAM"/>
</dbReference>
<dbReference type="EMBL" id="QSWH01000002">
    <property type="protein sequence ID" value="RRR23646.1"/>
    <property type="molecule type" value="Genomic_DNA"/>
</dbReference>
<dbReference type="GO" id="GO:0003824">
    <property type="term" value="F:catalytic activity"/>
    <property type="evidence" value="ECO:0007669"/>
    <property type="project" value="InterPro"/>
</dbReference>
<dbReference type="SFLD" id="SFLDG01094">
    <property type="entry name" value="Uncharacterised_Radical_SAM_Su"/>
    <property type="match status" value="1"/>
</dbReference>
<evidence type="ECO:0000256" key="2">
    <source>
        <dbReference type="ARBA" id="ARBA00022485"/>
    </source>
</evidence>
<name>A0A345YPQ6_9MICO</name>
<evidence type="ECO:0000313" key="11">
    <source>
        <dbReference type="Proteomes" id="UP000282185"/>
    </source>
</evidence>
<dbReference type="InterPro" id="IPR034457">
    <property type="entry name" value="Organic_radical-activating"/>
</dbReference>
<dbReference type="GO" id="GO:0046872">
    <property type="term" value="F:metal ion binding"/>
    <property type="evidence" value="ECO:0007669"/>
    <property type="project" value="UniProtKB-KW"/>
</dbReference>
<dbReference type="EMBL" id="CP031356">
    <property type="protein sequence ID" value="AXK45908.1"/>
    <property type="molecule type" value="Genomic_DNA"/>
</dbReference>
<keyword evidence="5" id="KW-0408">Iron</keyword>
<reference evidence="8 10" key="1">
    <citation type="submission" date="2018-07" db="EMBL/GenBank/DDBJ databases">
        <title>Brachybacterium saurashtrense DSM 23186 genome sequence.</title>
        <authorList>
            <person name="Guo L."/>
        </authorList>
    </citation>
    <scope>NUCLEOTIDE SEQUENCE [LARGE SCALE GENOMIC DNA]</scope>
    <source>
        <strain evidence="8 10">DSM 23186</strain>
    </source>
</reference>
<dbReference type="PANTHER" id="PTHR30352:SF13">
    <property type="entry name" value="GLYCYL-RADICAL ENZYME ACTIVATING ENZYME YJJW-RELATED"/>
    <property type="match status" value="1"/>
</dbReference>
<keyword evidence="10" id="KW-1185">Reference proteome</keyword>
<evidence type="ECO:0000313" key="9">
    <source>
        <dbReference type="EMBL" id="RRR23646.1"/>
    </source>
</evidence>
<keyword evidence="6" id="KW-0411">Iron-sulfur</keyword>
<proteinExistence type="predicted"/>